<reference evidence="1 2" key="1">
    <citation type="submission" date="2016-03" db="EMBL/GenBank/DDBJ databases">
        <title>Whole genome sequencing of Grifola frondosa 9006-11.</title>
        <authorList>
            <person name="Min B."/>
            <person name="Park H."/>
            <person name="Kim J.-G."/>
            <person name="Cho H."/>
            <person name="Oh Y.-L."/>
            <person name="Kong W.-S."/>
            <person name="Choi I.-G."/>
        </authorList>
    </citation>
    <scope>NUCLEOTIDE SEQUENCE [LARGE SCALE GENOMIC DNA]</scope>
    <source>
        <strain evidence="1 2">9006-11</strain>
    </source>
</reference>
<name>A0A1C7MCB1_GRIFR</name>
<accession>A0A1C7MCB1</accession>
<sequence>MPECHSLNLCLFRFKPAGSSSPPLRTSIKKNTAPSPIISVANLVCGSLVPPTQVRPAHVLLSSAKPV</sequence>
<protein>
    <submittedName>
        <fullName evidence="1">Uncharacterized protein</fullName>
    </submittedName>
</protein>
<keyword evidence="2" id="KW-1185">Reference proteome</keyword>
<dbReference type="AlphaFoldDB" id="A0A1C7MCB1"/>
<dbReference type="EMBL" id="LUGG01000009">
    <property type="protein sequence ID" value="OBZ72624.1"/>
    <property type="molecule type" value="Genomic_DNA"/>
</dbReference>
<dbReference type="Proteomes" id="UP000092993">
    <property type="component" value="Unassembled WGS sequence"/>
</dbReference>
<evidence type="ECO:0000313" key="1">
    <source>
        <dbReference type="EMBL" id="OBZ72624.1"/>
    </source>
</evidence>
<comment type="caution">
    <text evidence="1">The sequence shown here is derived from an EMBL/GenBank/DDBJ whole genome shotgun (WGS) entry which is preliminary data.</text>
</comment>
<gene>
    <name evidence="1" type="ORF">A0H81_07451</name>
</gene>
<proteinExistence type="predicted"/>
<organism evidence="1 2">
    <name type="scientific">Grifola frondosa</name>
    <name type="common">Maitake</name>
    <name type="synonym">Polyporus frondosus</name>
    <dbReference type="NCBI Taxonomy" id="5627"/>
    <lineage>
        <taxon>Eukaryota</taxon>
        <taxon>Fungi</taxon>
        <taxon>Dikarya</taxon>
        <taxon>Basidiomycota</taxon>
        <taxon>Agaricomycotina</taxon>
        <taxon>Agaricomycetes</taxon>
        <taxon>Polyporales</taxon>
        <taxon>Grifolaceae</taxon>
        <taxon>Grifola</taxon>
    </lineage>
</organism>
<evidence type="ECO:0000313" key="2">
    <source>
        <dbReference type="Proteomes" id="UP000092993"/>
    </source>
</evidence>